<reference evidence="2 3" key="1">
    <citation type="submission" date="2013-11" db="EMBL/GenBank/DDBJ databases">
        <title>The Damaraland mole rat (Fukomys damarensis) genome and evolution of African mole rats.</title>
        <authorList>
            <person name="Gladyshev V.N."/>
            <person name="Fang X."/>
        </authorList>
    </citation>
    <scope>NUCLEOTIDE SEQUENCE [LARGE SCALE GENOMIC DNA]</scope>
    <source>
        <tissue evidence="2">Liver</tissue>
    </source>
</reference>
<dbReference type="AlphaFoldDB" id="A0A091DSX1"/>
<dbReference type="EMBL" id="KN123317">
    <property type="protein sequence ID" value="KFO25901.1"/>
    <property type="molecule type" value="Genomic_DNA"/>
</dbReference>
<organism evidence="2 3">
    <name type="scientific">Fukomys damarensis</name>
    <name type="common">Damaraland mole rat</name>
    <name type="synonym">Cryptomys damarensis</name>
    <dbReference type="NCBI Taxonomy" id="885580"/>
    <lineage>
        <taxon>Eukaryota</taxon>
        <taxon>Metazoa</taxon>
        <taxon>Chordata</taxon>
        <taxon>Craniata</taxon>
        <taxon>Vertebrata</taxon>
        <taxon>Euteleostomi</taxon>
        <taxon>Mammalia</taxon>
        <taxon>Eutheria</taxon>
        <taxon>Euarchontoglires</taxon>
        <taxon>Glires</taxon>
        <taxon>Rodentia</taxon>
        <taxon>Hystricomorpha</taxon>
        <taxon>Bathyergidae</taxon>
        <taxon>Fukomys</taxon>
    </lineage>
</organism>
<evidence type="ECO:0000313" key="3">
    <source>
        <dbReference type="Proteomes" id="UP000028990"/>
    </source>
</evidence>
<feature type="compositionally biased region" description="Polar residues" evidence="1">
    <location>
        <begin position="22"/>
        <end position="31"/>
    </location>
</feature>
<accession>A0A091DSX1</accession>
<gene>
    <name evidence="2" type="ORF">H920_12705</name>
</gene>
<protein>
    <submittedName>
        <fullName evidence="2">Uncharacterized protein</fullName>
    </submittedName>
</protein>
<evidence type="ECO:0000313" key="2">
    <source>
        <dbReference type="EMBL" id="KFO25901.1"/>
    </source>
</evidence>
<feature type="region of interest" description="Disordered" evidence="1">
    <location>
        <begin position="1"/>
        <end position="31"/>
    </location>
</feature>
<keyword evidence="3" id="KW-1185">Reference proteome</keyword>
<proteinExistence type="predicted"/>
<dbReference type="Proteomes" id="UP000028990">
    <property type="component" value="Unassembled WGS sequence"/>
</dbReference>
<sequence length="77" mass="8845">MFRAALNSYKGQREDESEVNTETEVGVTQTPIKEKPSISRRMGWQAIDMGRTSPLKAPKELLYQQLGFGLWLLEMKE</sequence>
<name>A0A091DSX1_FUKDA</name>
<evidence type="ECO:0000256" key="1">
    <source>
        <dbReference type="SAM" id="MobiDB-lite"/>
    </source>
</evidence>